<protein>
    <recommendedName>
        <fullName evidence="2">Fungal lipase-type domain-containing protein</fullName>
    </recommendedName>
</protein>
<dbReference type="Pfam" id="PF01764">
    <property type="entry name" value="Lipase_3"/>
    <property type="match status" value="2"/>
</dbReference>
<dbReference type="CDD" id="cd00519">
    <property type="entry name" value="Lipase_3"/>
    <property type="match status" value="2"/>
</dbReference>
<feature type="domain" description="Fungal lipase-type" evidence="2">
    <location>
        <begin position="504"/>
        <end position="639"/>
    </location>
</feature>
<sequence>MRRVRTVRAGVYPHMVMVTTRLVFGFDASLPVARITTLGGPKDTAIFPLTLPLLWPHAGLTLGSATCEDPLADALWALRPGVFDALAVYVRTLNVYVQLPSHSPMAPVYSTTFSTQGPNRPLTTGPASTNPRTYERSPGRGTMCSATPDSLKDAGYLLFVRAPPPPFWQMVLLESGADVRYQSHPLLDSVPVAACQLYRQTTVVCGMQKTTCSGYTAILPADKAIVLSFRGTTSPAQLLEESAKTAFNGWFKWMFGGHVSSYFGNAFTKVWNGGMGADFVKLRKQYPNFEIWITGHSLGGSMASLANSYILGEGYADPLKTKLITFGQPRTGDPIFSNTHREQAEYVFRVTHWRDIVPHIPSIGYRHHRRETFYKSGMKPKAFQVCEDGESNECSNGLFFKGSTKDHIFYFGKMAAMSLPRASFKLIPFVVISILGSVYCAEYSDEFARMLLPLSAAAYADTPWKCLAMHFPKSQIQRQVTVNCGKYICSGFTAVLHKHKAIAVSFRGTTNPVQLIDEAIKSVVNSWIDWPYGGMVSKYFYDAFMEIWFSGMAADVQFLTTQFPKYEIWVTGHSLGGAMASLAAHWMVGSKMVDGSKIKLVTLGQPRTGDNVFARNHTAAIDYTFRIVHWRDVVPHLPSYDERPGGYYHHKTEVFYDDEMSPKKYTVCKEYEDKKCSNGLWVHTSISNHKHYFGRKIREWGESGCFE</sequence>
<comment type="caution">
    <text evidence="3">The sequence shown here is derived from an EMBL/GenBank/DDBJ whole genome shotgun (WGS) entry which is preliminary data.</text>
</comment>
<dbReference type="InterPro" id="IPR029058">
    <property type="entry name" value="AB_hydrolase_fold"/>
</dbReference>
<dbReference type="PANTHER" id="PTHR45908">
    <property type="entry name" value="PROTEIN CBG11750-RELATED"/>
    <property type="match status" value="1"/>
</dbReference>
<keyword evidence="4" id="KW-1185">Reference proteome</keyword>
<accession>A0ABR1D837</accession>
<feature type="region of interest" description="Disordered" evidence="1">
    <location>
        <begin position="113"/>
        <end position="145"/>
    </location>
</feature>
<reference evidence="3 4" key="1">
    <citation type="submission" date="2023-08" db="EMBL/GenBank/DDBJ databases">
        <title>A Necator americanus chromosomal reference genome.</title>
        <authorList>
            <person name="Ilik V."/>
            <person name="Petrzelkova K.J."/>
            <person name="Pardy F."/>
            <person name="Fuh T."/>
            <person name="Niatou-Singa F.S."/>
            <person name="Gouil Q."/>
            <person name="Baker L."/>
            <person name="Ritchie M.E."/>
            <person name="Jex A.R."/>
            <person name="Gazzola D."/>
            <person name="Li H."/>
            <person name="Toshio Fujiwara R."/>
            <person name="Zhan B."/>
            <person name="Aroian R.V."/>
            <person name="Pafco B."/>
            <person name="Schwarz E.M."/>
        </authorList>
    </citation>
    <scope>NUCLEOTIDE SEQUENCE [LARGE SCALE GENOMIC DNA]</scope>
    <source>
        <strain evidence="3 4">Aroian</strain>
        <tissue evidence="3">Whole animal</tissue>
    </source>
</reference>
<feature type="domain" description="Fungal lipase-type" evidence="2">
    <location>
        <begin position="226"/>
        <end position="363"/>
    </location>
</feature>
<evidence type="ECO:0000313" key="4">
    <source>
        <dbReference type="Proteomes" id="UP001303046"/>
    </source>
</evidence>
<dbReference type="SUPFAM" id="SSF53474">
    <property type="entry name" value="alpha/beta-Hydrolases"/>
    <property type="match status" value="2"/>
</dbReference>
<evidence type="ECO:0000313" key="3">
    <source>
        <dbReference type="EMBL" id="KAK6746675.1"/>
    </source>
</evidence>
<feature type="compositionally biased region" description="Polar residues" evidence="1">
    <location>
        <begin position="113"/>
        <end position="132"/>
    </location>
</feature>
<dbReference type="Proteomes" id="UP001303046">
    <property type="component" value="Unassembled WGS sequence"/>
</dbReference>
<evidence type="ECO:0000259" key="2">
    <source>
        <dbReference type="Pfam" id="PF01764"/>
    </source>
</evidence>
<dbReference type="PANTHER" id="PTHR45908:SF8">
    <property type="entry name" value="FUNGAL LIPASE-LIKE DOMAIN-CONTAINING PROTEIN"/>
    <property type="match status" value="1"/>
</dbReference>
<evidence type="ECO:0000256" key="1">
    <source>
        <dbReference type="SAM" id="MobiDB-lite"/>
    </source>
</evidence>
<dbReference type="Gene3D" id="3.40.50.1820">
    <property type="entry name" value="alpha/beta hydrolase"/>
    <property type="match status" value="2"/>
</dbReference>
<name>A0ABR1D837_NECAM</name>
<proteinExistence type="predicted"/>
<gene>
    <name evidence="3" type="primary">Necator_chrIV.g13425</name>
    <name evidence="3" type="ORF">RB195_000134</name>
</gene>
<organism evidence="3 4">
    <name type="scientific">Necator americanus</name>
    <name type="common">Human hookworm</name>
    <dbReference type="NCBI Taxonomy" id="51031"/>
    <lineage>
        <taxon>Eukaryota</taxon>
        <taxon>Metazoa</taxon>
        <taxon>Ecdysozoa</taxon>
        <taxon>Nematoda</taxon>
        <taxon>Chromadorea</taxon>
        <taxon>Rhabditida</taxon>
        <taxon>Rhabditina</taxon>
        <taxon>Rhabditomorpha</taxon>
        <taxon>Strongyloidea</taxon>
        <taxon>Ancylostomatidae</taxon>
        <taxon>Bunostominae</taxon>
        <taxon>Necator</taxon>
    </lineage>
</organism>
<dbReference type="InterPro" id="IPR002921">
    <property type="entry name" value="Fungal_lipase-type"/>
</dbReference>
<dbReference type="EMBL" id="JAVFWL010000004">
    <property type="protein sequence ID" value="KAK6746675.1"/>
    <property type="molecule type" value="Genomic_DNA"/>
</dbReference>